<dbReference type="AlphaFoldDB" id="A0A378VVZ3"/>
<sequence length="189" mass="20692">MTGKTVDLKLPAKLDGLFKPCRYKVMYGGRGGGKSHGAASALLALGAQRPLRILCAREIQKSMRDSVHRLLKDKVAQLGLGHFYEITDFEIRGANGTLFVFSGLQSHTVDSIKSFEGIDIVWVEEGHGVSKKAGTCSRRPYAKKVRKFGLPSIPIWRRTKPTGVLSPCRPKTLGFAKSTGATIRGFPKH</sequence>
<dbReference type="Gene3D" id="3.40.50.300">
    <property type="entry name" value="P-loop containing nucleotide triphosphate hydrolases"/>
    <property type="match status" value="1"/>
</dbReference>
<evidence type="ECO:0000259" key="1">
    <source>
        <dbReference type="Pfam" id="PF04466"/>
    </source>
</evidence>
<reference evidence="2" key="1">
    <citation type="submission" date="2018-06" db="EMBL/GenBank/DDBJ databases">
        <authorList>
            <consortium name="Pathogen Informatics"/>
            <person name="Doyle S."/>
        </authorList>
    </citation>
    <scope>NUCLEOTIDE SEQUENCE [LARGE SCALE GENOMIC DNA]</scope>
    <source>
        <strain evidence="2">NCTC11421</strain>
    </source>
</reference>
<dbReference type="EMBL" id="UGRI01000001">
    <property type="protein sequence ID" value="SUA20864.1"/>
    <property type="molecule type" value="Genomic_DNA"/>
</dbReference>
<dbReference type="PANTHER" id="PTHR39184:SF1">
    <property type="entry name" value="PBSX PHAGE TERMINASE LARGE SUBUNIT"/>
    <property type="match status" value="1"/>
</dbReference>
<proteinExistence type="predicted"/>
<evidence type="ECO:0000313" key="2">
    <source>
        <dbReference type="EMBL" id="SUA20864.1"/>
    </source>
</evidence>
<gene>
    <name evidence="2" type="ORF">NCTC11421_00969</name>
</gene>
<name>A0A378VVZ3_NEIGO</name>
<dbReference type="InterPro" id="IPR027417">
    <property type="entry name" value="P-loop_NTPase"/>
</dbReference>
<dbReference type="InterPro" id="IPR035412">
    <property type="entry name" value="Terminase_L_N"/>
</dbReference>
<protein>
    <submittedName>
        <fullName evidence="2">Phage associated protein</fullName>
    </submittedName>
</protein>
<accession>A0A378VVZ3</accession>
<feature type="domain" description="Phage terminase large subunit N-terminal" evidence="1">
    <location>
        <begin position="22"/>
        <end position="132"/>
    </location>
</feature>
<dbReference type="InterPro" id="IPR052380">
    <property type="entry name" value="Viral_DNA_packaging_terminase"/>
</dbReference>
<dbReference type="Pfam" id="PF04466">
    <property type="entry name" value="Terminase_3"/>
    <property type="match status" value="1"/>
</dbReference>
<dbReference type="PANTHER" id="PTHR39184">
    <property type="match status" value="1"/>
</dbReference>
<organism evidence="2">
    <name type="scientific">Neisseria gonorrhoeae</name>
    <dbReference type="NCBI Taxonomy" id="485"/>
    <lineage>
        <taxon>Bacteria</taxon>
        <taxon>Pseudomonadati</taxon>
        <taxon>Pseudomonadota</taxon>
        <taxon>Betaproteobacteria</taxon>
        <taxon>Neisseriales</taxon>
        <taxon>Neisseriaceae</taxon>
        <taxon>Neisseria</taxon>
    </lineage>
</organism>